<dbReference type="NCBIfam" id="NF008121">
    <property type="entry name" value="PRK10869.1"/>
    <property type="match status" value="1"/>
</dbReference>
<dbReference type="NCBIfam" id="TIGR00634">
    <property type="entry name" value="recN"/>
    <property type="match status" value="1"/>
</dbReference>
<keyword evidence="5 9" id="KW-0227">DNA damage</keyword>
<dbReference type="Pfam" id="PF13476">
    <property type="entry name" value="AAA_23"/>
    <property type="match status" value="1"/>
</dbReference>
<feature type="compositionally biased region" description="Low complexity" evidence="10">
    <location>
        <begin position="583"/>
        <end position="592"/>
    </location>
</feature>
<keyword evidence="6" id="KW-0067">ATP-binding</keyword>
<accession>A0A0K8NXH5</accession>
<dbReference type="AlphaFoldDB" id="A0A0K8NXH5"/>
<feature type="region of interest" description="Disordered" evidence="10">
    <location>
        <begin position="549"/>
        <end position="599"/>
    </location>
</feature>
<comment type="similarity">
    <text evidence="2 9">Belongs to the RecN family.</text>
</comment>
<reference evidence="13" key="1">
    <citation type="submission" date="2015-07" db="EMBL/GenBank/DDBJ databases">
        <title>Discovery of a poly(ethylene terephthalate assimilation.</title>
        <authorList>
            <person name="Yoshida S."/>
            <person name="Hiraga K."/>
            <person name="Takehana T."/>
            <person name="Taniguchi I."/>
            <person name="Yamaji H."/>
            <person name="Maeda Y."/>
            <person name="Toyohara K."/>
            <person name="Miyamoto K."/>
            <person name="Kimura Y."/>
            <person name="Oda K."/>
        </authorList>
    </citation>
    <scope>NUCLEOTIDE SEQUENCE [LARGE SCALE GENOMIC DNA]</scope>
    <source>
        <strain evidence="13">NBRC 110686 / TISTR 2288 / 201-F6</strain>
    </source>
</reference>
<dbReference type="GO" id="GO:0005524">
    <property type="term" value="F:ATP binding"/>
    <property type="evidence" value="ECO:0007669"/>
    <property type="project" value="UniProtKB-KW"/>
</dbReference>
<dbReference type="GO" id="GO:0009432">
    <property type="term" value="P:SOS response"/>
    <property type="evidence" value="ECO:0007669"/>
    <property type="project" value="TreeGrafter"/>
</dbReference>
<reference evidence="12 13" key="2">
    <citation type="journal article" date="2016" name="Science">
        <title>A bacterium that degrades and assimilates poly(ethylene terephthalate).</title>
        <authorList>
            <person name="Yoshida S."/>
            <person name="Hiraga K."/>
            <person name="Takehana T."/>
            <person name="Taniguchi I."/>
            <person name="Yamaji H."/>
            <person name="Maeda Y."/>
            <person name="Toyohara K."/>
            <person name="Miyamoto K."/>
            <person name="Kimura Y."/>
            <person name="Oda K."/>
        </authorList>
    </citation>
    <scope>NUCLEOTIDE SEQUENCE [LARGE SCALE GENOMIC DNA]</scope>
    <source>
        <strain evidence="13">NBRC 110686 / TISTR 2288 / 201-F6</strain>
    </source>
</reference>
<feature type="domain" description="Rad50/SbcC-type AAA" evidence="11">
    <location>
        <begin position="5"/>
        <end position="49"/>
    </location>
</feature>
<sequence>MLRRLGLRDFVIVTSLEVEVGAGFTVLTGETGAGKSILVDALQLALGSRGDAGVVREGRPRADISAEFDLPPGLRPWLDEAGFLPDADGDGERLLLRRTIDGSGKSRAWINGGSATVAQLREVADHLVDIHGQHAWQSLTRPPAVRALLDAYARLDTAPLARAHADWKAAQQALDAALSHQAEHQRERERLAWQIGELERLAPGPGEWEALEAEHRRLSNAQALIEAARGALDAVGDGEPSAGTLTQRALRAIETAAALDAGLAGVVEALMGAQAQLQDAAHALSSYLHATEPEPQRLQQLDERLGAWIALARRHRRPPADLPDLLAQWTAQRQALDDAADPAALAARRDAALAAYDREAARISAARRRAAPQLAASITQAMQQLGMAGGRFEVALEAQEAPQSWGRESAEFLVAGHAGSTPRPMARIASGGELSRIALAVAVTTARLDAAPGDEPAAAGAGTLIFDEIDAGVGGAVAETVGRLMKQLGADRQVLAVTHLPQVAACADHHLVVQKAVDGGAVRSEVQPVAGEARVAEIARMLGGERLSGTSRAHAQEMLAQAAGPLDETPSRDDPAAPPPDGAAPAPAARAAGRPRARP</sequence>
<dbReference type="PANTHER" id="PTHR11059:SF0">
    <property type="entry name" value="DNA REPAIR PROTEIN RECN"/>
    <property type="match status" value="1"/>
</dbReference>
<dbReference type="Proteomes" id="UP000037660">
    <property type="component" value="Unassembled WGS sequence"/>
</dbReference>
<keyword evidence="7 9" id="KW-0234">DNA repair</keyword>
<comment type="function">
    <text evidence="1 9">May be involved in recombinational repair of damaged DNA.</text>
</comment>
<evidence type="ECO:0000256" key="4">
    <source>
        <dbReference type="ARBA" id="ARBA00022741"/>
    </source>
</evidence>
<evidence type="ECO:0000256" key="1">
    <source>
        <dbReference type="ARBA" id="ARBA00003618"/>
    </source>
</evidence>
<dbReference type="GO" id="GO:0043590">
    <property type="term" value="C:bacterial nucleoid"/>
    <property type="evidence" value="ECO:0007669"/>
    <property type="project" value="TreeGrafter"/>
</dbReference>
<evidence type="ECO:0000256" key="7">
    <source>
        <dbReference type="ARBA" id="ARBA00023204"/>
    </source>
</evidence>
<evidence type="ECO:0000259" key="11">
    <source>
        <dbReference type="Pfam" id="PF13476"/>
    </source>
</evidence>
<dbReference type="InterPro" id="IPR038729">
    <property type="entry name" value="Rad50/SbcC_AAA"/>
</dbReference>
<evidence type="ECO:0000256" key="2">
    <source>
        <dbReference type="ARBA" id="ARBA00009441"/>
    </source>
</evidence>
<dbReference type="PANTHER" id="PTHR11059">
    <property type="entry name" value="DNA REPAIR PROTEIN RECN"/>
    <property type="match status" value="1"/>
</dbReference>
<dbReference type="STRING" id="1547922.ISF6_0667"/>
<dbReference type="RefSeq" id="WP_082368046.1">
    <property type="nucleotide sequence ID" value="NZ_BBYR01000013.1"/>
</dbReference>
<dbReference type="GO" id="GO:0006302">
    <property type="term" value="P:double-strand break repair"/>
    <property type="evidence" value="ECO:0007669"/>
    <property type="project" value="InterPro"/>
</dbReference>
<evidence type="ECO:0000256" key="10">
    <source>
        <dbReference type="SAM" id="MobiDB-lite"/>
    </source>
</evidence>
<dbReference type="OrthoDB" id="9806954at2"/>
<keyword evidence="13" id="KW-1185">Reference proteome</keyword>
<keyword evidence="4" id="KW-0547">Nucleotide-binding</keyword>
<dbReference type="GO" id="GO:0016887">
    <property type="term" value="F:ATP hydrolysis activity"/>
    <property type="evidence" value="ECO:0007669"/>
    <property type="project" value="InterPro"/>
</dbReference>
<proteinExistence type="inferred from homology"/>
<protein>
    <recommendedName>
        <fullName evidence="3 9">DNA repair protein RecN</fullName>
    </recommendedName>
    <alternativeName>
        <fullName evidence="8 9">Recombination protein N</fullName>
    </alternativeName>
</protein>
<evidence type="ECO:0000256" key="8">
    <source>
        <dbReference type="ARBA" id="ARBA00033408"/>
    </source>
</evidence>
<organism evidence="12 13">
    <name type="scientific">Piscinibacter sakaiensis</name>
    <name type="common">Ideonella sakaiensis</name>
    <dbReference type="NCBI Taxonomy" id="1547922"/>
    <lineage>
        <taxon>Bacteria</taxon>
        <taxon>Pseudomonadati</taxon>
        <taxon>Pseudomonadota</taxon>
        <taxon>Betaproteobacteria</taxon>
        <taxon>Burkholderiales</taxon>
        <taxon>Sphaerotilaceae</taxon>
        <taxon>Piscinibacter</taxon>
    </lineage>
</organism>
<evidence type="ECO:0000256" key="9">
    <source>
        <dbReference type="PIRNR" id="PIRNR003128"/>
    </source>
</evidence>
<evidence type="ECO:0000313" key="12">
    <source>
        <dbReference type="EMBL" id="GAP35102.1"/>
    </source>
</evidence>
<evidence type="ECO:0000256" key="6">
    <source>
        <dbReference type="ARBA" id="ARBA00022840"/>
    </source>
</evidence>
<dbReference type="InterPro" id="IPR004604">
    <property type="entry name" value="DNA_recomb/repair_RecN"/>
</dbReference>
<evidence type="ECO:0000256" key="5">
    <source>
        <dbReference type="ARBA" id="ARBA00022763"/>
    </source>
</evidence>
<name>A0A0K8NXH5_PISS1</name>
<dbReference type="InterPro" id="IPR027417">
    <property type="entry name" value="P-loop_NTPase"/>
</dbReference>
<evidence type="ECO:0000256" key="3">
    <source>
        <dbReference type="ARBA" id="ARBA00021315"/>
    </source>
</evidence>
<dbReference type="PIRSF" id="PIRSF003128">
    <property type="entry name" value="RecN"/>
    <property type="match status" value="1"/>
</dbReference>
<dbReference type="CDD" id="cd03241">
    <property type="entry name" value="ABC_RecN"/>
    <property type="match status" value="2"/>
</dbReference>
<comment type="caution">
    <text evidence="12">The sequence shown here is derived from an EMBL/GenBank/DDBJ whole genome shotgun (WGS) entry which is preliminary data.</text>
</comment>
<dbReference type="SUPFAM" id="SSF52540">
    <property type="entry name" value="P-loop containing nucleoside triphosphate hydrolases"/>
    <property type="match status" value="2"/>
</dbReference>
<gene>
    <name evidence="12" type="ORF">ISF6_0667</name>
</gene>
<dbReference type="EMBL" id="BBYR01000013">
    <property type="protein sequence ID" value="GAP35102.1"/>
    <property type="molecule type" value="Genomic_DNA"/>
</dbReference>
<dbReference type="GO" id="GO:0006310">
    <property type="term" value="P:DNA recombination"/>
    <property type="evidence" value="ECO:0007669"/>
    <property type="project" value="InterPro"/>
</dbReference>
<dbReference type="Gene3D" id="3.40.50.300">
    <property type="entry name" value="P-loop containing nucleotide triphosphate hydrolases"/>
    <property type="match status" value="2"/>
</dbReference>
<evidence type="ECO:0000313" key="13">
    <source>
        <dbReference type="Proteomes" id="UP000037660"/>
    </source>
</evidence>